<keyword evidence="2" id="KW-0378">Hydrolase</keyword>
<dbReference type="Pfam" id="PF01503">
    <property type="entry name" value="PRA-PH"/>
    <property type="match status" value="1"/>
</dbReference>
<feature type="region of interest" description="Disordered" evidence="1">
    <location>
        <begin position="106"/>
        <end position="131"/>
    </location>
</feature>
<evidence type="ECO:0000256" key="1">
    <source>
        <dbReference type="SAM" id="MobiDB-lite"/>
    </source>
</evidence>
<evidence type="ECO:0000313" key="3">
    <source>
        <dbReference type="Proteomes" id="UP000542742"/>
    </source>
</evidence>
<comment type="caution">
    <text evidence="2">The sequence shown here is derived from an EMBL/GenBank/DDBJ whole genome shotgun (WGS) entry which is preliminary data.</text>
</comment>
<dbReference type="SUPFAM" id="SSF101386">
    <property type="entry name" value="all-alpha NTP pyrophosphatases"/>
    <property type="match status" value="1"/>
</dbReference>
<dbReference type="EMBL" id="JACHMF010000001">
    <property type="protein sequence ID" value="MBB4690448.1"/>
    <property type="molecule type" value="Genomic_DNA"/>
</dbReference>
<name>A0A7W7CL00_9ACTN</name>
<dbReference type="InterPro" id="IPR044548">
    <property type="entry name" value="AF0060_NTP-PPase_MazG-like"/>
</dbReference>
<dbReference type="GO" id="GO:0016787">
    <property type="term" value="F:hydrolase activity"/>
    <property type="evidence" value="ECO:0007669"/>
    <property type="project" value="UniProtKB-KW"/>
</dbReference>
<organism evidence="2 3">
    <name type="scientific">Paractinoplanes abujensis</name>
    <dbReference type="NCBI Taxonomy" id="882441"/>
    <lineage>
        <taxon>Bacteria</taxon>
        <taxon>Bacillati</taxon>
        <taxon>Actinomycetota</taxon>
        <taxon>Actinomycetes</taxon>
        <taxon>Micromonosporales</taxon>
        <taxon>Micromonosporaceae</taxon>
        <taxon>Paractinoplanes</taxon>
    </lineage>
</organism>
<dbReference type="RefSeq" id="WP_239092939.1">
    <property type="nucleotide sequence ID" value="NZ_BOMC01000050.1"/>
</dbReference>
<reference evidence="2 3" key="1">
    <citation type="submission" date="2020-08" db="EMBL/GenBank/DDBJ databases">
        <title>Sequencing the genomes of 1000 actinobacteria strains.</title>
        <authorList>
            <person name="Klenk H.-P."/>
        </authorList>
    </citation>
    <scope>NUCLEOTIDE SEQUENCE [LARGE SCALE GENOMIC DNA]</scope>
    <source>
        <strain evidence="2 3">DSM 45518</strain>
    </source>
</reference>
<dbReference type="AlphaFoldDB" id="A0A7W7CL00"/>
<dbReference type="Gene3D" id="1.10.287.1080">
    <property type="entry name" value="MazG-like"/>
    <property type="match status" value="1"/>
</dbReference>
<accession>A0A7W7CL00</accession>
<sequence length="148" mass="15300">MVEDDIWPAVDAAREWLDQSNGTLPLELTCRILKVTEEAGEAVQAWIDLLGQNPRKGVTHTREDVAAELADVAFTALVAIASLGLDPQAALAACATKVRARFPLAPHPAPADPATPIPGEATAPGSEPSTVPVVSAPSIAWPPVGSGV</sequence>
<dbReference type="InterPro" id="IPR021130">
    <property type="entry name" value="PRib-ATP_PPHydrolase-like"/>
</dbReference>
<dbReference type="Proteomes" id="UP000542742">
    <property type="component" value="Unassembled WGS sequence"/>
</dbReference>
<gene>
    <name evidence="2" type="ORF">BKA14_000596</name>
</gene>
<evidence type="ECO:0000313" key="2">
    <source>
        <dbReference type="EMBL" id="MBB4690448.1"/>
    </source>
</evidence>
<protein>
    <submittedName>
        <fullName evidence="2">Phosphoribosyl-ATP pyrophosphohydrolase</fullName>
    </submittedName>
</protein>
<keyword evidence="3" id="KW-1185">Reference proteome</keyword>
<dbReference type="CDD" id="cd11533">
    <property type="entry name" value="NTP-PPase_Af0060_like"/>
    <property type="match status" value="1"/>
</dbReference>
<proteinExistence type="predicted"/>
<feature type="compositionally biased region" description="Pro residues" evidence="1">
    <location>
        <begin position="106"/>
        <end position="116"/>
    </location>
</feature>